<evidence type="ECO:0000256" key="8">
    <source>
        <dbReference type="HAMAP-Rule" id="MF_00051"/>
    </source>
</evidence>
<comment type="function">
    <text evidence="8">Catalyzes the reversible interconversion of serine and glycine with tetrahydrofolate (THF) serving as the one-carbon carrier. This reaction serves as the major source of one-carbon groups required for the biosynthesis of purines, thymidylate, methionine, and other important biomolecules. Also exhibits THF-independent aldolase activity toward beta-hydroxyamino acids, producing glycine and aldehydes, via a retro-aldol mechanism.</text>
</comment>
<gene>
    <name evidence="8" type="primary">glyA</name>
    <name evidence="10" type="ORF">HAHE_34100</name>
</gene>
<feature type="binding site" evidence="8">
    <location>
        <position position="263"/>
    </location>
    <ligand>
        <name>(6S)-5,6,7,8-tetrahydrofolate</name>
        <dbReference type="ChEBI" id="CHEBI:57453"/>
    </ligand>
</feature>
<evidence type="ECO:0000256" key="2">
    <source>
        <dbReference type="ARBA" id="ARBA00006376"/>
    </source>
</evidence>
<dbReference type="InterPro" id="IPR019798">
    <property type="entry name" value="Ser_HO-MeTrfase_PLP_BS"/>
</dbReference>
<dbReference type="HAMAP" id="MF_00051">
    <property type="entry name" value="SHMT"/>
    <property type="match status" value="1"/>
</dbReference>
<dbReference type="InterPro" id="IPR004785">
    <property type="entry name" value="RpiB"/>
</dbReference>
<dbReference type="NCBIfam" id="TIGR00689">
    <property type="entry name" value="rpiB_lacA_lacB"/>
    <property type="match status" value="1"/>
</dbReference>
<dbReference type="Gene3D" id="3.40.1400.10">
    <property type="entry name" value="Sugar-phosphate isomerase, RpiB/LacA/LacB"/>
    <property type="match status" value="1"/>
</dbReference>
<comment type="similarity">
    <text evidence="2 8">Belongs to the SHMT family.</text>
</comment>
<evidence type="ECO:0000256" key="3">
    <source>
        <dbReference type="ARBA" id="ARBA00008754"/>
    </source>
</evidence>
<dbReference type="EMBL" id="AP024702">
    <property type="protein sequence ID" value="BCX49502.1"/>
    <property type="molecule type" value="Genomic_DNA"/>
</dbReference>
<dbReference type="EC" id="2.1.2.1" evidence="8"/>
<dbReference type="Gene3D" id="3.90.1150.10">
    <property type="entry name" value="Aspartate Aminotransferase, domain 1"/>
    <property type="match status" value="1"/>
</dbReference>
<keyword evidence="8" id="KW-0963">Cytoplasm</keyword>
<feature type="binding site" evidence="8">
    <location>
        <begin position="267"/>
        <end position="269"/>
    </location>
    <ligand>
        <name>(6S)-5,6,7,8-tetrahydrofolate</name>
        <dbReference type="ChEBI" id="CHEBI:57453"/>
    </ligand>
</feature>
<dbReference type="InterPro" id="IPR039429">
    <property type="entry name" value="SHMT-like_dom"/>
</dbReference>
<comment type="similarity">
    <text evidence="3">Belongs to the LacAB/RpiB family.</text>
</comment>
<comment type="subunit">
    <text evidence="8">Homodimer.</text>
</comment>
<keyword evidence="5 8" id="KW-0808">Transferase</keyword>
<keyword evidence="8" id="KW-0028">Amino-acid biosynthesis</keyword>
<comment type="pathway">
    <text evidence="8">Amino-acid biosynthesis; glycine biosynthesis; glycine from L-serine: step 1/1.</text>
</comment>
<dbReference type="Pfam" id="PF02502">
    <property type="entry name" value="LacAB_rpiB"/>
    <property type="match status" value="1"/>
</dbReference>
<protein>
    <recommendedName>
        <fullName evidence="8">Serine hydroxymethyltransferase</fullName>
        <shortName evidence="8">SHMT</shortName>
        <shortName evidence="8">Serine methylase</shortName>
        <ecNumber evidence="8">2.1.2.1</ecNumber>
    </recommendedName>
</protein>
<evidence type="ECO:0000256" key="1">
    <source>
        <dbReference type="ARBA" id="ARBA00001933"/>
    </source>
</evidence>
<comment type="cofactor">
    <cofactor evidence="1 8">
        <name>pyridoxal 5'-phosphate</name>
        <dbReference type="ChEBI" id="CHEBI:597326"/>
    </cofactor>
</comment>
<dbReference type="Gene3D" id="3.40.640.10">
    <property type="entry name" value="Type I PLP-dependent aspartate aminotransferase-like (Major domain)"/>
    <property type="match status" value="1"/>
</dbReference>
<evidence type="ECO:0000259" key="9">
    <source>
        <dbReference type="Pfam" id="PF00464"/>
    </source>
</evidence>
<keyword evidence="4 8" id="KW-0554">One-carbon metabolism</keyword>
<evidence type="ECO:0000313" key="11">
    <source>
        <dbReference type="Proteomes" id="UP001374893"/>
    </source>
</evidence>
<keyword evidence="11" id="KW-1185">Reference proteome</keyword>
<dbReference type="InterPro" id="IPR049943">
    <property type="entry name" value="Ser_HO-MeTrfase-like"/>
</dbReference>
<dbReference type="NCBIfam" id="NF004051">
    <property type="entry name" value="PRK05571.1"/>
    <property type="match status" value="1"/>
</dbReference>
<sequence>MSEKTLRIAIGADHGGVELKDAIAAHLNAAGYEVTDFGTNGTESVDYSDYANLVARNVADSTHDFGILCCTSGVGVCMAANRHDHVRASNVRTVEETVITRQHNDANVLCLGGKTVEQATALEMVDVFLSTDFEGGRHERRVCKASGSRISETDPEIYAAIVAEEKRQRFNIELIASENFASPAVMEAQGSVLTNKYAEGYPGRRWYGGCEHVDVVESLAIERAKELFGAEHANVQPHSGSQANTAVYFSVLKPGDRILTMDLAHGGHLTHGHKANFSGKFYEVTHYGVSKDDERIDYDHLAELARETKPALITCGASAYSRVIDFERMGEIAREVGAYLFVDMAHIAGLVAAGVHPNPVPYADFVTSTTHKSLRGPRGGIILCKEEFAKKIDSQVFPGIQGGPLMHVIAAKAVCFGEALKPEFKTYQEQVVKNSQAMAARLTSHGYRIVSEGSDNHVMMVDLRPKNLNGADASHALDEAGITVNKNSIPFDTGTPMKPSGIRIGTPAVTTRGVKEADVEKVADFIDEALQSVGNDEQLHAIRERVHEFMRAFPMPW</sequence>
<dbReference type="Proteomes" id="UP001374893">
    <property type="component" value="Chromosome"/>
</dbReference>
<dbReference type="InterPro" id="IPR015421">
    <property type="entry name" value="PyrdxlP-dep_Trfase_major"/>
</dbReference>
<accession>A0ABN6H9C3</accession>
<comment type="subcellular location">
    <subcellularLocation>
        <location evidence="8">Cytoplasm</location>
    </subcellularLocation>
</comment>
<dbReference type="InterPro" id="IPR015424">
    <property type="entry name" value="PyrdxlP-dep_Trfase"/>
</dbReference>
<dbReference type="PROSITE" id="PS00096">
    <property type="entry name" value="SHMT"/>
    <property type="match status" value="1"/>
</dbReference>
<evidence type="ECO:0000256" key="5">
    <source>
        <dbReference type="ARBA" id="ARBA00022679"/>
    </source>
</evidence>
<feature type="site" description="Plays an important role in substrate specificity" evidence="8">
    <location>
        <position position="371"/>
    </location>
</feature>
<evidence type="ECO:0000256" key="6">
    <source>
        <dbReference type="ARBA" id="ARBA00022898"/>
    </source>
</evidence>
<dbReference type="InterPro" id="IPR015422">
    <property type="entry name" value="PyrdxlP-dep_Trfase_small"/>
</dbReference>
<dbReference type="PANTHER" id="PTHR11680:SF35">
    <property type="entry name" value="SERINE HYDROXYMETHYLTRANSFERASE 1"/>
    <property type="match status" value="1"/>
</dbReference>
<evidence type="ECO:0000256" key="7">
    <source>
        <dbReference type="ARBA" id="ARBA00023235"/>
    </source>
</evidence>
<dbReference type="GO" id="GO:0016740">
    <property type="term" value="F:transferase activity"/>
    <property type="evidence" value="ECO:0007669"/>
    <property type="project" value="UniProtKB-KW"/>
</dbReference>
<dbReference type="SUPFAM" id="SSF53383">
    <property type="entry name" value="PLP-dependent transferases"/>
    <property type="match status" value="1"/>
</dbReference>
<keyword evidence="6 8" id="KW-0663">Pyridoxal phosphate</keyword>
<reference evidence="10 11" key="1">
    <citation type="submission" date="2021-06" db="EMBL/GenBank/DDBJ databases">
        <title>Complete genome of Haloferula helveola possessing various polysaccharide degrading enzymes.</title>
        <authorList>
            <person name="Takami H."/>
            <person name="Huang C."/>
            <person name="Hamasaki K."/>
        </authorList>
    </citation>
    <scope>NUCLEOTIDE SEQUENCE [LARGE SCALE GENOMIC DNA]</scope>
    <source>
        <strain evidence="10 11">CN-1</strain>
    </source>
</reference>
<dbReference type="SUPFAM" id="SSF89623">
    <property type="entry name" value="Ribose/Galactose isomerase RpiB/AlsB"/>
    <property type="match status" value="1"/>
</dbReference>
<dbReference type="CDD" id="cd00378">
    <property type="entry name" value="SHMT"/>
    <property type="match status" value="1"/>
</dbReference>
<evidence type="ECO:0000313" key="10">
    <source>
        <dbReference type="EMBL" id="BCX49502.1"/>
    </source>
</evidence>
<comment type="catalytic activity">
    <reaction evidence="8">
        <text>(6R)-5,10-methylene-5,6,7,8-tetrahydrofolate + glycine + H2O = (6S)-5,6,7,8-tetrahydrofolate + L-serine</text>
        <dbReference type="Rhea" id="RHEA:15481"/>
        <dbReference type="ChEBI" id="CHEBI:15377"/>
        <dbReference type="ChEBI" id="CHEBI:15636"/>
        <dbReference type="ChEBI" id="CHEBI:33384"/>
        <dbReference type="ChEBI" id="CHEBI:57305"/>
        <dbReference type="ChEBI" id="CHEBI:57453"/>
        <dbReference type="EC" id="2.1.2.1"/>
    </reaction>
</comment>
<name>A0ABN6H9C3_9BACT</name>
<dbReference type="Pfam" id="PF00464">
    <property type="entry name" value="SHMT"/>
    <property type="match status" value="1"/>
</dbReference>
<dbReference type="NCBIfam" id="TIGR01120">
    <property type="entry name" value="rpiB"/>
    <property type="match status" value="1"/>
</dbReference>
<comment type="caution">
    <text evidence="8">Lacks conserved residue(s) required for the propagation of feature annotation.</text>
</comment>
<dbReference type="InterPro" id="IPR036569">
    <property type="entry name" value="RpiB_LacA_LacB_sf"/>
</dbReference>
<dbReference type="RefSeq" id="WP_338686125.1">
    <property type="nucleotide sequence ID" value="NZ_AP024702.1"/>
</dbReference>
<dbReference type="InterPro" id="IPR001085">
    <property type="entry name" value="Ser_HO-MeTrfase"/>
</dbReference>
<dbReference type="NCBIfam" id="NF000586">
    <property type="entry name" value="PRK00011.1"/>
    <property type="match status" value="1"/>
</dbReference>
<feature type="modified residue" description="N6-(pyridoxal phosphate)lysine" evidence="8">
    <location>
        <position position="372"/>
    </location>
</feature>
<feature type="binding site" evidence="8">
    <location>
        <position position="386"/>
    </location>
    <ligand>
        <name>(6S)-5,6,7,8-tetrahydrofolate</name>
        <dbReference type="ChEBI" id="CHEBI:57453"/>
    </ligand>
</feature>
<organism evidence="10 11">
    <name type="scientific">Haloferula helveola</name>
    <dbReference type="NCBI Taxonomy" id="490095"/>
    <lineage>
        <taxon>Bacteria</taxon>
        <taxon>Pseudomonadati</taxon>
        <taxon>Verrucomicrobiota</taxon>
        <taxon>Verrucomicrobiia</taxon>
        <taxon>Verrucomicrobiales</taxon>
        <taxon>Verrucomicrobiaceae</taxon>
        <taxon>Haloferula</taxon>
    </lineage>
</organism>
<dbReference type="InterPro" id="IPR003500">
    <property type="entry name" value="RpiB_LacA_LacB"/>
</dbReference>
<comment type="pathway">
    <text evidence="8">One-carbon metabolism; tetrahydrofolate interconversion.</text>
</comment>
<keyword evidence="7" id="KW-0413">Isomerase</keyword>
<proteinExistence type="inferred from homology"/>
<dbReference type="PANTHER" id="PTHR11680">
    <property type="entry name" value="SERINE HYDROXYMETHYLTRANSFERASE"/>
    <property type="match status" value="1"/>
</dbReference>
<feature type="domain" description="Serine hydroxymethyltransferase-like" evidence="9">
    <location>
        <begin position="151"/>
        <end position="526"/>
    </location>
</feature>
<evidence type="ECO:0000256" key="4">
    <source>
        <dbReference type="ARBA" id="ARBA00022563"/>
    </source>
</evidence>